<dbReference type="AlphaFoldDB" id="A0A919H0B0"/>
<keyword evidence="1" id="KW-0472">Membrane</keyword>
<evidence type="ECO:0000313" key="3">
    <source>
        <dbReference type="Proteomes" id="UP000600026"/>
    </source>
</evidence>
<protein>
    <submittedName>
        <fullName evidence="2">Uncharacterized protein</fullName>
    </submittedName>
</protein>
<gene>
    <name evidence="2" type="ORF">Sxan_40260</name>
</gene>
<comment type="caution">
    <text evidence="2">The sequence shown here is derived from an EMBL/GenBank/DDBJ whole genome shotgun (WGS) entry which is preliminary data.</text>
</comment>
<keyword evidence="3" id="KW-1185">Reference proteome</keyword>
<evidence type="ECO:0000313" key="2">
    <source>
        <dbReference type="EMBL" id="GHI86662.1"/>
    </source>
</evidence>
<feature type="transmembrane region" description="Helical" evidence="1">
    <location>
        <begin position="38"/>
        <end position="65"/>
    </location>
</feature>
<accession>A0A919H0B0</accession>
<keyword evidence="1" id="KW-1133">Transmembrane helix</keyword>
<dbReference type="Proteomes" id="UP000600026">
    <property type="component" value="Unassembled WGS sequence"/>
</dbReference>
<proteinExistence type="predicted"/>
<dbReference type="EMBL" id="BNEE01000006">
    <property type="protein sequence ID" value="GHI86662.1"/>
    <property type="molecule type" value="Genomic_DNA"/>
</dbReference>
<keyword evidence="1" id="KW-0812">Transmembrane</keyword>
<sequence length="81" mass="8286">MMNKFALPAAAGLILAGRPAWARLRTAPAVLLAGLPLILMGALTGTLGPLLLAPLLGALLAAAVARSVRRRRGRQDPLIGA</sequence>
<reference evidence="2" key="1">
    <citation type="submission" date="2020-09" db="EMBL/GenBank/DDBJ databases">
        <title>Whole genome shotgun sequence of Streptomyces xanthophaeus NBRC 12829.</title>
        <authorList>
            <person name="Komaki H."/>
            <person name="Tamura T."/>
        </authorList>
    </citation>
    <scope>NUCLEOTIDE SEQUENCE</scope>
    <source>
        <strain evidence="2">NBRC 12829</strain>
    </source>
</reference>
<evidence type="ECO:0000256" key="1">
    <source>
        <dbReference type="SAM" id="Phobius"/>
    </source>
</evidence>
<dbReference type="RefSeq" id="WP_031151506.1">
    <property type="nucleotide sequence ID" value="NZ_BNEE01000006.1"/>
</dbReference>
<name>A0A919H0B0_9ACTN</name>
<organism evidence="2 3">
    <name type="scientific">Streptomyces xanthophaeus</name>
    <dbReference type="NCBI Taxonomy" id="67385"/>
    <lineage>
        <taxon>Bacteria</taxon>
        <taxon>Bacillati</taxon>
        <taxon>Actinomycetota</taxon>
        <taxon>Actinomycetes</taxon>
        <taxon>Kitasatosporales</taxon>
        <taxon>Streptomycetaceae</taxon>
        <taxon>Streptomyces</taxon>
    </lineage>
</organism>